<feature type="domain" description="C2H2-type" evidence="12">
    <location>
        <begin position="23"/>
        <end position="51"/>
    </location>
</feature>
<feature type="non-terminal residue" evidence="13">
    <location>
        <position position="66"/>
    </location>
</feature>
<dbReference type="GO" id="GO:0008270">
    <property type="term" value="F:zinc ion binding"/>
    <property type="evidence" value="ECO:0007669"/>
    <property type="project" value="UniProtKB-KW"/>
</dbReference>
<gene>
    <name evidence="13" type="primary">Zg48</name>
    <name evidence="13" type="ORF">PENPIL_R15347</name>
</gene>
<keyword evidence="10" id="KW-0539">Nucleus</keyword>
<dbReference type="PANTHER" id="PTHR23226:SF416">
    <property type="entry name" value="FI01424P"/>
    <property type="match status" value="1"/>
</dbReference>
<comment type="function">
    <text evidence="1">May be involved in transcriptional regulation.</text>
</comment>
<keyword evidence="8" id="KW-0238">DNA-binding</keyword>
<dbReference type="GO" id="GO:0005634">
    <property type="term" value="C:nucleus"/>
    <property type="evidence" value="ECO:0007669"/>
    <property type="project" value="UniProtKB-SubCell"/>
</dbReference>
<dbReference type="AlphaFoldDB" id="A0A851NEV2"/>
<keyword evidence="4" id="KW-0677">Repeat</keyword>
<organism evidence="13 14">
    <name type="scientific">Penelope pileata</name>
    <dbReference type="NCBI Taxonomy" id="1118817"/>
    <lineage>
        <taxon>Eukaryota</taxon>
        <taxon>Metazoa</taxon>
        <taxon>Chordata</taxon>
        <taxon>Craniata</taxon>
        <taxon>Vertebrata</taxon>
        <taxon>Euteleostomi</taxon>
        <taxon>Archelosauria</taxon>
        <taxon>Archosauria</taxon>
        <taxon>Dinosauria</taxon>
        <taxon>Saurischia</taxon>
        <taxon>Theropoda</taxon>
        <taxon>Coelurosauria</taxon>
        <taxon>Aves</taxon>
        <taxon>Neognathae</taxon>
        <taxon>Galloanserae</taxon>
        <taxon>Galliformes</taxon>
        <taxon>Cracidae</taxon>
        <taxon>Penelope</taxon>
    </lineage>
</organism>
<keyword evidence="6" id="KW-0862">Zinc</keyword>
<keyword evidence="3" id="KW-0479">Metal-binding</keyword>
<evidence type="ECO:0000259" key="12">
    <source>
        <dbReference type="PROSITE" id="PS50157"/>
    </source>
</evidence>
<evidence type="ECO:0000256" key="8">
    <source>
        <dbReference type="ARBA" id="ARBA00023125"/>
    </source>
</evidence>
<evidence type="ECO:0000256" key="5">
    <source>
        <dbReference type="ARBA" id="ARBA00022771"/>
    </source>
</evidence>
<evidence type="ECO:0000313" key="14">
    <source>
        <dbReference type="Proteomes" id="UP000613066"/>
    </source>
</evidence>
<dbReference type="SUPFAM" id="SSF57667">
    <property type="entry name" value="beta-beta-alpha zinc fingers"/>
    <property type="match status" value="1"/>
</dbReference>
<evidence type="ECO:0000256" key="6">
    <source>
        <dbReference type="ARBA" id="ARBA00022833"/>
    </source>
</evidence>
<accession>A0A851NEV2</accession>
<evidence type="ECO:0000256" key="2">
    <source>
        <dbReference type="ARBA" id="ARBA00004123"/>
    </source>
</evidence>
<evidence type="ECO:0000256" key="10">
    <source>
        <dbReference type="ARBA" id="ARBA00023242"/>
    </source>
</evidence>
<comment type="subcellular location">
    <subcellularLocation>
        <location evidence="2">Nucleus</location>
    </subcellularLocation>
</comment>
<dbReference type="FunFam" id="3.30.160.60:FF:000363">
    <property type="entry name" value="Zinc finger protein 239"/>
    <property type="match status" value="1"/>
</dbReference>
<dbReference type="PANTHER" id="PTHR23226">
    <property type="entry name" value="ZINC FINGER AND SCAN DOMAIN-CONTAINING"/>
    <property type="match status" value="1"/>
</dbReference>
<dbReference type="InterPro" id="IPR013087">
    <property type="entry name" value="Znf_C2H2_type"/>
</dbReference>
<protein>
    <submittedName>
        <fullName evidence="13">ZG48 protein</fullName>
    </submittedName>
</protein>
<evidence type="ECO:0000256" key="9">
    <source>
        <dbReference type="ARBA" id="ARBA00023163"/>
    </source>
</evidence>
<dbReference type="PROSITE" id="PS50157">
    <property type="entry name" value="ZINC_FINGER_C2H2_2"/>
    <property type="match status" value="1"/>
</dbReference>
<dbReference type="OrthoDB" id="3437960at2759"/>
<evidence type="ECO:0000256" key="4">
    <source>
        <dbReference type="ARBA" id="ARBA00022737"/>
    </source>
</evidence>
<dbReference type="GO" id="GO:0000981">
    <property type="term" value="F:DNA-binding transcription factor activity, RNA polymerase II-specific"/>
    <property type="evidence" value="ECO:0007669"/>
    <property type="project" value="TreeGrafter"/>
</dbReference>
<name>A0A851NEV2_9GALL</name>
<feature type="non-terminal residue" evidence="13">
    <location>
        <position position="1"/>
    </location>
</feature>
<evidence type="ECO:0000256" key="3">
    <source>
        <dbReference type="ARBA" id="ARBA00022723"/>
    </source>
</evidence>
<keyword evidence="14" id="KW-1185">Reference proteome</keyword>
<sequence length="66" mass="7710">CTELWESSELIVQCRIEMGEKPHGCPQCGKCFRQSWNLFVHQKTQNLREKMECSQCGKCFAERSVL</sequence>
<evidence type="ECO:0000256" key="7">
    <source>
        <dbReference type="ARBA" id="ARBA00023015"/>
    </source>
</evidence>
<dbReference type="InterPro" id="IPR036236">
    <property type="entry name" value="Znf_C2H2_sf"/>
</dbReference>
<evidence type="ECO:0000256" key="11">
    <source>
        <dbReference type="PROSITE-ProRule" id="PRU00042"/>
    </source>
</evidence>
<reference evidence="13" key="1">
    <citation type="submission" date="2019-09" db="EMBL/GenBank/DDBJ databases">
        <title>Bird 10,000 Genomes (B10K) Project - Family phase.</title>
        <authorList>
            <person name="Zhang G."/>
        </authorList>
    </citation>
    <scope>NUCLEOTIDE SEQUENCE</scope>
    <source>
        <strain evidence="13">B10K-DU-001-08</strain>
        <tissue evidence="13">Muscle</tissue>
    </source>
</reference>
<evidence type="ECO:0000313" key="13">
    <source>
        <dbReference type="EMBL" id="NXC38344.1"/>
    </source>
</evidence>
<keyword evidence="9" id="KW-0804">Transcription</keyword>
<dbReference type="Gene3D" id="3.30.160.60">
    <property type="entry name" value="Classic Zinc Finger"/>
    <property type="match status" value="1"/>
</dbReference>
<evidence type="ECO:0000256" key="1">
    <source>
        <dbReference type="ARBA" id="ARBA00003767"/>
    </source>
</evidence>
<keyword evidence="7" id="KW-0805">Transcription regulation</keyword>
<proteinExistence type="predicted"/>
<dbReference type="Pfam" id="PF00096">
    <property type="entry name" value="zf-C2H2"/>
    <property type="match status" value="1"/>
</dbReference>
<dbReference type="Proteomes" id="UP000613066">
    <property type="component" value="Unassembled WGS sequence"/>
</dbReference>
<dbReference type="GO" id="GO:0000978">
    <property type="term" value="F:RNA polymerase II cis-regulatory region sequence-specific DNA binding"/>
    <property type="evidence" value="ECO:0007669"/>
    <property type="project" value="TreeGrafter"/>
</dbReference>
<keyword evidence="5 11" id="KW-0863">Zinc-finger</keyword>
<comment type="caution">
    <text evidence="13">The sequence shown here is derived from an EMBL/GenBank/DDBJ whole genome shotgun (WGS) entry which is preliminary data.</text>
</comment>
<dbReference type="EMBL" id="WBMW01000415">
    <property type="protein sequence ID" value="NXC38344.1"/>
    <property type="molecule type" value="Genomic_DNA"/>
</dbReference>